<accession>A0AA49GDF2</accession>
<dbReference type="InterPro" id="IPR000086">
    <property type="entry name" value="NUDIX_hydrolase_dom"/>
</dbReference>
<dbReference type="GO" id="GO:0016787">
    <property type="term" value="F:hydrolase activity"/>
    <property type="evidence" value="ECO:0007669"/>
    <property type="project" value="UniProtKB-KW"/>
</dbReference>
<organism evidence="2 3">
    <name type="scientific">Marivirga salinarum</name>
    <dbReference type="NCBI Taxonomy" id="3059078"/>
    <lineage>
        <taxon>Bacteria</taxon>
        <taxon>Pseudomonadati</taxon>
        <taxon>Bacteroidota</taxon>
        <taxon>Cytophagia</taxon>
        <taxon>Cytophagales</taxon>
        <taxon>Marivirgaceae</taxon>
        <taxon>Marivirga</taxon>
    </lineage>
</organism>
<dbReference type="PROSITE" id="PS51462">
    <property type="entry name" value="NUDIX"/>
    <property type="match status" value="1"/>
</dbReference>
<dbReference type="AlphaFoldDB" id="A0AA49GDF2"/>
<dbReference type="EMBL" id="CP129971">
    <property type="protein sequence ID" value="WKK75190.2"/>
    <property type="molecule type" value="Genomic_DNA"/>
</dbReference>
<protein>
    <submittedName>
        <fullName evidence="2">NUDIX hydrolase</fullName>
    </submittedName>
</protein>
<name>A0AA49GDF2_9BACT</name>
<proteinExistence type="predicted"/>
<dbReference type="Proteomes" id="UP001230496">
    <property type="component" value="Chromosome"/>
</dbReference>
<evidence type="ECO:0000259" key="1">
    <source>
        <dbReference type="PROSITE" id="PS51462"/>
    </source>
</evidence>
<gene>
    <name evidence="2" type="ORF">QYS49_26935</name>
</gene>
<dbReference type="Gene3D" id="3.90.79.10">
    <property type="entry name" value="Nucleoside Triphosphate Pyrophosphohydrolase"/>
    <property type="match status" value="1"/>
</dbReference>
<dbReference type="Pfam" id="PF00293">
    <property type="entry name" value="NUDIX"/>
    <property type="match status" value="1"/>
</dbReference>
<keyword evidence="2" id="KW-0378">Hydrolase</keyword>
<dbReference type="SUPFAM" id="SSF55811">
    <property type="entry name" value="Nudix"/>
    <property type="match status" value="1"/>
</dbReference>
<evidence type="ECO:0000313" key="3">
    <source>
        <dbReference type="Proteomes" id="UP001230496"/>
    </source>
</evidence>
<dbReference type="KEGG" id="msaa:QYS49_26935"/>
<feature type="domain" description="Nudix hydrolase" evidence="1">
    <location>
        <begin position="39"/>
        <end position="172"/>
    </location>
</feature>
<reference evidence="2 3" key="1">
    <citation type="submission" date="2023-08" db="EMBL/GenBank/DDBJ databases">
        <title>Comparative genomics and taxonomic characterization of three novel marine species of genus Marivirga.</title>
        <authorList>
            <person name="Muhammad N."/>
            <person name="Kim S.-G."/>
        </authorList>
    </citation>
    <scope>NUCLEOTIDE SEQUENCE [LARGE SCALE GENOMIC DNA]</scope>
    <source>
        <strain evidence="2 3">BDSF4-3</strain>
    </source>
</reference>
<dbReference type="PANTHER" id="PTHR43736:SF1">
    <property type="entry name" value="DIHYDRONEOPTERIN TRIPHOSPHATE DIPHOSPHATASE"/>
    <property type="match status" value="1"/>
</dbReference>
<dbReference type="CDD" id="cd03674">
    <property type="entry name" value="NUDIX_Hydrolase"/>
    <property type="match status" value="1"/>
</dbReference>
<keyword evidence="3" id="KW-1185">Reference proteome</keyword>
<dbReference type="InterPro" id="IPR015797">
    <property type="entry name" value="NUDIX_hydrolase-like_dom_sf"/>
</dbReference>
<sequence>MEALKQYRPLSEKEEEYKNKMLELYEAKGKKAFSRNNLEAHFTASAWIINSHSKEILLLHHKKLNKWLQPGGHADGETDLEKVARKEVNEETGLENLKLVSNDVYDIDIHLIPENKGIPEHYHYDVRFAYFCESNEKTRINHESNDFQWIKIKEVETLTQEPSILRMVKKSKNLLNGL</sequence>
<evidence type="ECO:0000313" key="2">
    <source>
        <dbReference type="EMBL" id="WKK75190.2"/>
    </source>
</evidence>
<dbReference type="RefSeq" id="WP_308351509.1">
    <property type="nucleotide sequence ID" value="NZ_CP129971.1"/>
</dbReference>
<dbReference type="PANTHER" id="PTHR43736">
    <property type="entry name" value="ADP-RIBOSE PYROPHOSPHATASE"/>
    <property type="match status" value="1"/>
</dbReference>